<gene>
    <name evidence="13" type="ORF">PPL_05747</name>
</gene>
<dbReference type="InterPro" id="IPR039529">
    <property type="entry name" value="PGAP1/BST1"/>
</dbReference>
<reference evidence="13 14" key="1">
    <citation type="journal article" date="2011" name="Genome Res.">
        <title>Phylogeny-wide analysis of social amoeba genomes highlights ancient origins for complex intercellular communication.</title>
        <authorList>
            <person name="Heidel A.J."/>
            <person name="Lawal H.M."/>
            <person name="Felder M."/>
            <person name="Schilde C."/>
            <person name="Helps N.R."/>
            <person name="Tunggal B."/>
            <person name="Rivero F."/>
            <person name="John U."/>
            <person name="Schleicher M."/>
            <person name="Eichinger L."/>
            <person name="Platzer M."/>
            <person name="Noegel A.A."/>
            <person name="Schaap P."/>
            <person name="Gloeckner G."/>
        </authorList>
    </citation>
    <scope>NUCLEOTIDE SEQUENCE [LARGE SCALE GENOMIC DNA]</scope>
    <source>
        <strain evidence="14">ATCC 26659 / Pp 5 / PN500</strain>
    </source>
</reference>
<comment type="similarity">
    <text evidence="2 10">Belongs to the GPI inositol-deacylase family.</text>
</comment>
<comment type="caution">
    <text evidence="10">Lacks conserved residue(s) required for the propagation of feature annotation.</text>
</comment>
<sequence>MALLSLSQHGKWFYLVAFNVVTVILFIVAIQSIFFDIDPNICTMTYMLPVYYSVSTNHSRYHLYLYRESHSVLPLSSLTKDNSNLNLVSTTDSTVVNNLLNSNNNNNNINSNNAAASSSSSGGSGNNGNANNNAGVSSTTLSTLNSNSNNNQNPIGGTTPNAPAYAGNTISRLGKPLRGVPVLFIPGNSGSYKQIRSIGAEAFAHINRRESSSNPFEIENPNKNKKKRKPQQEHYYNELDIFTLDFEEELSAFGGDVMFDEAEYVNDCIKVILDLYHNQPSDPDKAKPSSVILIGHSMGGIVARMSVLLPNHIYGSVTTIITLNTSHRNAPIYSHQSTSHFYHELNRHWSNSIQPKHFEFNEKGEPTNLPPIVISIGGGHRDTLIRSELTSLNGIVSAERSFSAITTSIPDVLMETDHQCILWCNEVVVSLVEGLLTLAHPLTKQNTYAPRERLEILRSQLHSHVPEILGFTPFVDQQRYMATMKQTIKIDTESLTDIAKKIDYETSPMVTLLHRPSLAYQYQANQRVTSSSSPVESFYIHFRISDWIHGQQQEDQMQSQQQQQQQNIGEPFNFALTTSLPLGEFTVVLYSQNYSVAEEISYKSFSFPPLPPLTKSNIESPVTQLVLQASELKDFHSIFIGFPKSARKQKFIAISQFYNTTESQVNVPSTGIFDVEKIVHKYTLPVGHSLVYNFSLPFYHKKYPLKVRLSPTQPKKQQSHDHHQSNVKPQTPNAPIFLPTTYQYIPGVMEEGKFVYNCSLTKIKFHQSSTPSKIKINNSGNQQPPPQQQQDNKRIVVESALEMESKQNTDQLQFVEINNHVVGETLEHNKMHMLLQESTEYEEIITDDTIDPELDVYEDVYVERPHLFMVLDPYISYEVTFTFDFFGSIGSMVFSYALSLFPSCYALFLWVFASQMNSWRKKDEFPNLLLTLREESVILAPFFILIPLFIYVVFNLIGYTNPSILSSRSLIPDPFIDSFMLEQIPPFWVIPFLFIFSVCIVRS</sequence>
<name>D3BB16_HETP5</name>
<dbReference type="PANTHER" id="PTHR15495">
    <property type="entry name" value="NEGATIVE REGULATOR OF VESICLE FORMATION-RELATED"/>
    <property type="match status" value="1"/>
</dbReference>
<keyword evidence="3 10" id="KW-0813">Transport</keyword>
<proteinExistence type="inferred from homology"/>
<dbReference type="GO" id="GO:0050185">
    <property type="term" value="F:phosphatidylinositol deacylase activity"/>
    <property type="evidence" value="ECO:0007669"/>
    <property type="project" value="TreeGrafter"/>
</dbReference>
<feature type="region of interest" description="Disordered" evidence="11">
    <location>
        <begin position="771"/>
        <end position="793"/>
    </location>
</feature>
<dbReference type="Gene3D" id="3.40.50.1820">
    <property type="entry name" value="alpha/beta hydrolase"/>
    <property type="match status" value="1"/>
</dbReference>
<feature type="transmembrane region" description="Helical" evidence="10">
    <location>
        <begin position="937"/>
        <end position="959"/>
    </location>
</feature>
<comment type="caution">
    <text evidence="13">The sequence shown here is derived from an EMBL/GenBank/DDBJ whole genome shotgun (WGS) entry which is preliminary data.</text>
</comment>
<evidence type="ECO:0000256" key="6">
    <source>
        <dbReference type="ARBA" id="ARBA00022824"/>
    </source>
</evidence>
<dbReference type="Pfam" id="PF07819">
    <property type="entry name" value="PGAP1"/>
    <property type="match status" value="1"/>
</dbReference>
<evidence type="ECO:0000256" key="9">
    <source>
        <dbReference type="ARBA" id="ARBA00023136"/>
    </source>
</evidence>
<dbReference type="AlphaFoldDB" id="D3BB16"/>
<evidence type="ECO:0000256" key="3">
    <source>
        <dbReference type="ARBA" id="ARBA00022448"/>
    </source>
</evidence>
<comment type="function">
    <text evidence="10">Involved in inositol deacylation of GPI-anchored proteins which plays important roles in the quality control and ER-associated degradation of GPI-anchored proteins.</text>
</comment>
<feature type="region of interest" description="Disordered" evidence="11">
    <location>
        <begin position="212"/>
        <end position="232"/>
    </location>
</feature>
<evidence type="ECO:0000256" key="5">
    <source>
        <dbReference type="ARBA" id="ARBA00022801"/>
    </source>
</evidence>
<keyword evidence="14" id="KW-1185">Reference proteome</keyword>
<dbReference type="RefSeq" id="XP_020433870.1">
    <property type="nucleotide sequence ID" value="XM_020576621.1"/>
</dbReference>
<keyword evidence="5 10" id="KW-0378">Hydrolase</keyword>
<keyword evidence="8 10" id="KW-1133">Transmembrane helix</keyword>
<dbReference type="GO" id="GO:0006888">
    <property type="term" value="P:endoplasmic reticulum to Golgi vesicle-mediated transport"/>
    <property type="evidence" value="ECO:0007669"/>
    <property type="project" value="TreeGrafter"/>
</dbReference>
<keyword evidence="4 10" id="KW-0812">Transmembrane</keyword>
<dbReference type="FunCoup" id="D3BB16">
    <property type="interactions" value="85"/>
</dbReference>
<evidence type="ECO:0000256" key="11">
    <source>
        <dbReference type="SAM" id="MobiDB-lite"/>
    </source>
</evidence>
<feature type="transmembrane region" description="Helical" evidence="10">
    <location>
        <begin position="12"/>
        <end position="35"/>
    </location>
</feature>
<evidence type="ECO:0000256" key="10">
    <source>
        <dbReference type="RuleBase" id="RU365011"/>
    </source>
</evidence>
<keyword evidence="6 10" id="KW-0256">Endoplasmic reticulum</keyword>
<evidence type="ECO:0000259" key="12">
    <source>
        <dbReference type="Pfam" id="PF07819"/>
    </source>
</evidence>
<feature type="transmembrane region" description="Helical" evidence="10">
    <location>
        <begin position="893"/>
        <end position="913"/>
    </location>
</feature>
<dbReference type="EMBL" id="ADBJ01000025">
    <property type="protein sequence ID" value="EFA81753.1"/>
    <property type="molecule type" value="Genomic_DNA"/>
</dbReference>
<evidence type="ECO:0000256" key="1">
    <source>
        <dbReference type="ARBA" id="ARBA00004477"/>
    </source>
</evidence>
<evidence type="ECO:0000256" key="4">
    <source>
        <dbReference type="ARBA" id="ARBA00022692"/>
    </source>
</evidence>
<protein>
    <recommendedName>
        <fullName evidence="10">GPI inositol-deacylase</fullName>
        <ecNumber evidence="10">3.1.-.-</ecNumber>
    </recommendedName>
</protein>
<dbReference type="EC" id="3.1.-.-" evidence="10"/>
<evidence type="ECO:0000256" key="7">
    <source>
        <dbReference type="ARBA" id="ARBA00022927"/>
    </source>
</evidence>
<feature type="domain" description="GPI inositol-deacylase PGAP1-like alpha/beta" evidence="12">
    <location>
        <begin position="177"/>
        <end position="436"/>
    </location>
</feature>
<dbReference type="InterPro" id="IPR012908">
    <property type="entry name" value="PGAP1-ab_dom-like"/>
</dbReference>
<dbReference type="PANTHER" id="PTHR15495:SF7">
    <property type="entry name" value="GPI INOSITOL-DEACYLASE"/>
    <property type="match status" value="1"/>
</dbReference>
<organism evidence="13 14">
    <name type="scientific">Heterostelium pallidum (strain ATCC 26659 / Pp 5 / PN500)</name>
    <name type="common">Cellular slime mold</name>
    <name type="synonym">Polysphondylium pallidum</name>
    <dbReference type="NCBI Taxonomy" id="670386"/>
    <lineage>
        <taxon>Eukaryota</taxon>
        <taxon>Amoebozoa</taxon>
        <taxon>Evosea</taxon>
        <taxon>Eumycetozoa</taxon>
        <taxon>Dictyostelia</taxon>
        <taxon>Acytosteliales</taxon>
        <taxon>Acytosteliaceae</taxon>
        <taxon>Heterostelium</taxon>
    </lineage>
</organism>
<feature type="region of interest" description="Disordered" evidence="11">
    <location>
        <begin position="710"/>
        <end position="734"/>
    </location>
</feature>
<evidence type="ECO:0000256" key="8">
    <source>
        <dbReference type="ARBA" id="ARBA00022989"/>
    </source>
</evidence>
<dbReference type="GO" id="GO:0015031">
    <property type="term" value="P:protein transport"/>
    <property type="evidence" value="ECO:0007669"/>
    <property type="project" value="UniProtKB-KW"/>
</dbReference>
<dbReference type="InterPro" id="IPR029058">
    <property type="entry name" value="AB_hydrolase_fold"/>
</dbReference>
<accession>D3BB16</accession>
<feature type="region of interest" description="Disordered" evidence="11">
    <location>
        <begin position="100"/>
        <end position="167"/>
    </location>
</feature>
<dbReference type="GO" id="GO:0006505">
    <property type="term" value="P:GPI anchor metabolic process"/>
    <property type="evidence" value="ECO:0007669"/>
    <property type="project" value="TreeGrafter"/>
</dbReference>
<keyword evidence="7 10" id="KW-0653">Protein transport</keyword>
<dbReference type="InParanoid" id="D3BB16"/>
<evidence type="ECO:0000256" key="2">
    <source>
        <dbReference type="ARBA" id="ARBA00006931"/>
    </source>
</evidence>
<dbReference type="GO" id="GO:0005789">
    <property type="term" value="C:endoplasmic reticulum membrane"/>
    <property type="evidence" value="ECO:0007669"/>
    <property type="project" value="UniProtKB-SubCell"/>
</dbReference>
<dbReference type="GeneID" id="31361231"/>
<dbReference type="SUPFAM" id="SSF53474">
    <property type="entry name" value="alpha/beta-Hydrolases"/>
    <property type="match status" value="1"/>
</dbReference>
<evidence type="ECO:0000313" key="14">
    <source>
        <dbReference type="Proteomes" id="UP000001396"/>
    </source>
</evidence>
<feature type="transmembrane region" description="Helical" evidence="10">
    <location>
        <begin position="979"/>
        <end position="1001"/>
    </location>
</feature>
<keyword evidence="9 10" id="KW-0472">Membrane</keyword>
<feature type="compositionally biased region" description="Low complexity" evidence="11">
    <location>
        <begin position="100"/>
        <end position="151"/>
    </location>
</feature>
<comment type="subcellular location">
    <subcellularLocation>
        <location evidence="1">Endoplasmic reticulum membrane</location>
        <topology evidence="1">Multi-pass membrane protein</topology>
    </subcellularLocation>
</comment>
<evidence type="ECO:0000313" key="13">
    <source>
        <dbReference type="EMBL" id="EFA81753.1"/>
    </source>
</evidence>
<dbReference type="STRING" id="670386.D3BB16"/>
<feature type="compositionally biased region" description="Polar residues" evidence="11">
    <location>
        <begin position="152"/>
        <end position="161"/>
    </location>
</feature>
<dbReference type="Proteomes" id="UP000001396">
    <property type="component" value="Unassembled WGS sequence"/>
</dbReference>
<feature type="compositionally biased region" description="Polar residues" evidence="11">
    <location>
        <begin position="771"/>
        <end position="781"/>
    </location>
</feature>